<gene>
    <name evidence="2" type="ORF">LTR32_005094</name>
</gene>
<dbReference type="Gene3D" id="3.40.50.12030">
    <property type="entry name" value="Uncharacterised protein family UPF0261, NC domain"/>
    <property type="match status" value="1"/>
</dbReference>
<evidence type="ECO:0000313" key="2">
    <source>
        <dbReference type="EMBL" id="KAK5142585.1"/>
    </source>
</evidence>
<comment type="caution">
    <text evidence="2">The sequence shown here is derived from an EMBL/GenBank/DDBJ whole genome shotgun (WGS) entry which is preliminary data.</text>
</comment>
<dbReference type="EMBL" id="JAVRRR010000410">
    <property type="protein sequence ID" value="KAK5142585.1"/>
    <property type="molecule type" value="Genomic_DNA"/>
</dbReference>
<evidence type="ECO:0000313" key="3">
    <source>
        <dbReference type="Proteomes" id="UP001308179"/>
    </source>
</evidence>
<dbReference type="PANTHER" id="PTHR31862:SF1">
    <property type="entry name" value="UPF0261 DOMAIN PROTEIN (AFU_ORTHOLOGUE AFUA_1G10120)"/>
    <property type="match status" value="1"/>
</dbReference>
<reference evidence="2 3" key="1">
    <citation type="submission" date="2023-08" db="EMBL/GenBank/DDBJ databases">
        <title>Black Yeasts Isolated from many extreme environments.</title>
        <authorList>
            <person name="Coleine C."/>
            <person name="Stajich J.E."/>
            <person name="Selbmann L."/>
        </authorList>
    </citation>
    <scope>NUCLEOTIDE SEQUENCE [LARGE SCALE GENOMIC DNA]</scope>
    <source>
        <strain evidence="2 3">CCFEE 5386</strain>
    </source>
</reference>
<dbReference type="Proteomes" id="UP001308179">
    <property type="component" value="Unassembled WGS sequence"/>
</dbReference>
<proteinExistence type="predicted"/>
<dbReference type="Pfam" id="PF23189">
    <property type="entry name" value="UPF0261_C"/>
    <property type="match status" value="1"/>
</dbReference>
<dbReference type="InterPro" id="IPR056778">
    <property type="entry name" value="UPF0261_C"/>
</dbReference>
<protein>
    <recommendedName>
        <fullName evidence="1">UPF0261 domain-containing protein</fullName>
    </recommendedName>
</protein>
<accession>A0ABR0L2P3</accession>
<dbReference type="PANTHER" id="PTHR31862">
    <property type="entry name" value="UPF0261 DOMAIN PROTEIN (AFU_ORTHOLOGUE AFUA_1G10120)"/>
    <property type="match status" value="1"/>
</dbReference>
<feature type="domain" description="UPF0261" evidence="1">
    <location>
        <begin position="1"/>
        <end position="149"/>
    </location>
</feature>
<name>A0ABR0L2P3_9PEZI</name>
<sequence>MDAGPLRLEAPLKTGIPYIVSVGATDMVNFGPRSTVPERYQQRILYEHNPTVTLMRTNAEECRAIGDFIVKKVRHYTKDTAQVQVVLPLGGVSMIATPGGPFHDAEADEALFSTVRAGLKGSKVLVVEDDRSINDEGFAVDVAERLVHLIGLTRTNAAQRPR</sequence>
<organism evidence="2 3">
    <name type="scientific">Rachicladosporium monterosium</name>
    <dbReference type="NCBI Taxonomy" id="1507873"/>
    <lineage>
        <taxon>Eukaryota</taxon>
        <taxon>Fungi</taxon>
        <taxon>Dikarya</taxon>
        <taxon>Ascomycota</taxon>
        <taxon>Pezizomycotina</taxon>
        <taxon>Dothideomycetes</taxon>
        <taxon>Dothideomycetidae</taxon>
        <taxon>Cladosporiales</taxon>
        <taxon>Cladosporiaceae</taxon>
        <taxon>Rachicladosporium</taxon>
    </lineage>
</organism>
<dbReference type="InterPro" id="IPR051353">
    <property type="entry name" value="Tobamovirus_resist_UPF0261"/>
</dbReference>
<evidence type="ECO:0000259" key="1">
    <source>
        <dbReference type="Pfam" id="PF23189"/>
    </source>
</evidence>
<keyword evidence="3" id="KW-1185">Reference proteome</keyword>